<feature type="domain" description="ABC transporter" evidence="5">
    <location>
        <begin position="10"/>
        <end position="240"/>
    </location>
</feature>
<dbReference type="Gene3D" id="3.40.50.300">
    <property type="entry name" value="P-loop containing nucleotide triphosphate hydrolases"/>
    <property type="match status" value="1"/>
</dbReference>
<dbReference type="SMART" id="SM00382">
    <property type="entry name" value="AAA"/>
    <property type="match status" value="1"/>
</dbReference>
<reference evidence="6 7" key="1">
    <citation type="submission" date="2021-03" db="EMBL/GenBank/DDBJ databases">
        <title>Thermosipho ferrireducens sp.nov., an anaerobic thermophilic iron-reducing bacterium isolated from a deep-sea hydrothermal sulfide deposits.</title>
        <authorList>
            <person name="Zeng X."/>
            <person name="Chen Y."/>
            <person name="Shao Z."/>
        </authorList>
    </citation>
    <scope>NUCLEOTIDE SEQUENCE [LARGE SCALE GENOMIC DNA]</scope>
    <source>
        <strain evidence="6 7">JL129W03</strain>
    </source>
</reference>
<dbReference type="SUPFAM" id="SSF52540">
    <property type="entry name" value="P-loop containing nucleoside triphosphate hydrolases"/>
    <property type="match status" value="1"/>
</dbReference>
<dbReference type="Proteomes" id="UP000671862">
    <property type="component" value="Chromosome"/>
</dbReference>
<evidence type="ECO:0000256" key="4">
    <source>
        <dbReference type="ARBA" id="ARBA00022840"/>
    </source>
</evidence>
<dbReference type="EMBL" id="CP071446">
    <property type="protein sequence ID" value="QTA38291.1"/>
    <property type="molecule type" value="Genomic_DNA"/>
</dbReference>
<organism evidence="6 7">
    <name type="scientific">Thermosipho ferrireducens</name>
    <dbReference type="NCBI Taxonomy" id="2571116"/>
    <lineage>
        <taxon>Bacteria</taxon>
        <taxon>Thermotogati</taxon>
        <taxon>Thermotogota</taxon>
        <taxon>Thermotogae</taxon>
        <taxon>Thermotogales</taxon>
        <taxon>Fervidobacteriaceae</taxon>
        <taxon>Thermosipho</taxon>
    </lineage>
</organism>
<dbReference type="CDD" id="cd00267">
    <property type="entry name" value="ABC_ATPase"/>
    <property type="match status" value="1"/>
</dbReference>
<evidence type="ECO:0000313" key="6">
    <source>
        <dbReference type="EMBL" id="QTA38291.1"/>
    </source>
</evidence>
<dbReference type="PANTHER" id="PTHR43166">
    <property type="entry name" value="AMINO ACID IMPORT ATP-BINDING PROTEIN"/>
    <property type="match status" value="1"/>
</dbReference>
<evidence type="ECO:0000259" key="5">
    <source>
        <dbReference type="PROSITE" id="PS50893"/>
    </source>
</evidence>
<protein>
    <submittedName>
        <fullName evidence="6">ABC transporter ATP-binding protein</fullName>
    </submittedName>
</protein>
<dbReference type="Pfam" id="PF00005">
    <property type="entry name" value="ABC_tran"/>
    <property type="match status" value="1"/>
</dbReference>
<name>A0ABX7S6S5_9BACT</name>
<dbReference type="PANTHER" id="PTHR43166:SF4">
    <property type="entry name" value="PHOSPHONATES IMPORT ATP-BINDING PROTEIN PHNC"/>
    <property type="match status" value="1"/>
</dbReference>
<dbReference type="RefSeq" id="WP_207567010.1">
    <property type="nucleotide sequence ID" value="NZ_CP071446.1"/>
</dbReference>
<comment type="similarity">
    <text evidence="1">Belongs to the ABC transporter superfamily.</text>
</comment>
<keyword evidence="4 6" id="KW-0067">ATP-binding</keyword>
<dbReference type="InterPro" id="IPR050086">
    <property type="entry name" value="MetN_ABC_transporter-like"/>
</dbReference>
<evidence type="ECO:0000256" key="2">
    <source>
        <dbReference type="ARBA" id="ARBA00022448"/>
    </source>
</evidence>
<proteinExistence type="inferred from homology"/>
<evidence type="ECO:0000313" key="7">
    <source>
        <dbReference type="Proteomes" id="UP000671862"/>
    </source>
</evidence>
<dbReference type="PROSITE" id="PS50893">
    <property type="entry name" value="ABC_TRANSPORTER_2"/>
    <property type="match status" value="1"/>
</dbReference>
<dbReference type="InterPro" id="IPR003439">
    <property type="entry name" value="ABC_transporter-like_ATP-bd"/>
</dbReference>
<evidence type="ECO:0000256" key="1">
    <source>
        <dbReference type="ARBA" id="ARBA00005417"/>
    </source>
</evidence>
<accession>A0ABX7S6S5</accession>
<keyword evidence="7" id="KW-1185">Reference proteome</keyword>
<keyword evidence="3" id="KW-0547">Nucleotide-binding</keyword>
<gene>
    <name evidence="6" type="ORF">JYK00_01765</name>
</gene>
<sequence>MGKQKEKRILEVTNLTGYANKIKLFSDISFYLGVGESLVLYGPRGSGKSALLRTFVRLNEEVYDNVRYEGNVFLDGNDLFAINIKDLRNLVFYVDTNFLEALDYLRFDELLSLGLGESVDFEIEENAETLDDFGILKALRNGEKTRLSEFYILEKIELLLYLAYLKNSFLVIFDCIFDHLDDEHLQHISRTVKKKLLSENRSLIIATRFLKRFMPLSDLFIFMKNGKIKYKGEPKDFANVR</sequence>
<dbReference type="InterPro" id="IPR027417">
    <property type="entry name" value="P-loop_NTPase"/>
</dbReference>
<keyword evidence="2" id="KW-0813">Transport</keyword>
<evidence type="ECO:0000256" key="3">
    <source>
        <dbReference type="ARBA" id="ARBA00022741"/>
    </source>
</evidence>
<dbReference type="InterPro" id="IPR003593">
    <property type="entry name" value="AAA+_ATPase"/>
</dbReference>
<dbReference type="GO" id="GO:0005524">
    <property type="term" value="F:ATP binding"/>
    <property type="evidence" value="ECO:0007669"/>
    <property type="project" value="UniProtKB-KW"/>
</dbReference>